<comment type="caution">
    <text evidence="1">The sequence shown here is derived from an EMBL/GenBank/DDBJ whole genome shotgun (WGS) entry which is preliminary data.</text>
</comment>
<gene>
    <name evidence="1" type="ORF">EMPS_10739</name>
</gene>
<sequence>MAMVKLVPSGTTELLQSFQWPTGGIRKARAVFDPETGKHVVYLRKILRSSSFGQVYIQDDNDVVIELLEDENQKELDPARFEYLPNTILKISPIVQHLAVEHCATDSTALVASQSDQSTLMTTDSVTQFLQVFVSTQLANLAHDVKEVKEAQYIVIDNQKKNHAAMVEMLSRLDAKANYLFRLTVEIHEYPIPRLFVILPGRRSLKDKCDPISKNYRLYFLCECDLGEDGNEKQPLHFTDHKGYDLQRATEFCKKYGPYMLAMLQLVRIAMGATSFVVPHIAGIGEGLVQDGIKAVGNLLKDQLVEKITESANHLMTLSSEKDTRIAQLSSSMHSNGQCDNVTV</sequence>
<name>A0A9P3HKR1_9FUNG</name>
<reference evidence="1" key="1">
    <citation type="submission" date="2021-11" db="EMBL/GenBank/DDBJ databases">
        <authorList>
            <person name="Herlambang A."/>
            <person name="Guo Y."/>
            <person name="Takashima Y."/>
            <person name="Nishizawa T."/>
        </authorList>
    </citation>
    <scope>NUCLEOTIDE SEQUENCE</scope>
    <source>
        <strain evidence="1">E1425</strain>
    </source>
</reference>
<dbReference type="OrthoDB" id="2444617at2759"/>
<evidence type="ECO:0000313" key="1">
    <source>
        <dbReference type="EMBL" id="GJJ78380.1"/>
    </source>
</evidence>
<proteinExistence type="predicted"/>
<dbReference type="Proteomes" id="UP000827284">
    <property type="component" value="Unassembled WGS sequence"/>
</dbReference>
<evidence type="ECO:0000313" key="2">
    <source>
        <dbReference type="Proteomes" id="UP000827284"/>
    </source>
</evidence>
<organism evidence="1 2">
    <name type="scientific">Entomortierella parvispora</name>
    <dbReference type="NCBI Taxonomy" id="205924"/>
    <lineage>
        <taxon>Eukaryota</taxon>
        <taxon>Fungi</taxon>
        <taxon>Fungi incertae sedis</taxon>
        <taxon>Mucoromycota</taxon>
        <taxon>Mortierellomycotina</taxon>
        <taxon>Mortierellomycetes</taxon>
        <taxon>Mortierellales</taxon>
        <taxon>Mortierellaceae</taxon>
        <taxon>Entomortierella</taxon>
    </lineage>
</organism>
<keyword evidence="2" id="KW-1185">Reference proteome</keyword>
<dbReference type="AlphaFoldDB" id="A0A9P3HKR1"/>
<protein>
    <submittedName>
        <fullName evidence="1">Uncharacterized protein</fullName>
    </submittedName>
</protein>
<reference evidence="1" key="2">
    <citation type="journal article" date="2022" name="Microbiol. Resour. Announc.">
        <title>Whole-Genome Sequence of Entomortierella parvispora E1425, a Mucoromycotan Fungus Associated with Burkholderiaceae-Related Endosymbiotic Bacteria.</title>
        <authorList>
            <person name="Herlambang A."/>
            <person name="Guo Y."/>
            <person name="Takashima Y."/>
            <person name="Narisawa K."/>
            <person name="Ohta H."/>
            <person name="Nishizawa T."/>
        </authorList>
    </citation>
    <scope>NUCLEOTIDE SEQUENCE</scope>
    <source>
        <strain evidence="1">E1425</strain>
    </source>
</reference>
<accession>A0A9P3HKR1</accession>
<dbReference type="EMBL" id="BQFW01000015">
    <property type="protein sequence ID" value="GJJ78380.1"/>
    <property type="molecule type" value="Genomic_DNA"/>
</dbReference>